<gene>
    <name evidence="3" type="ORF">NA57DRAFT_75456</name>
</gene>
<evidence type="ECO:0008006" key="5">
    <source>
        <dbReference type="Google" id="ProtNLM"/>
    </source>
</evidence>
<dbReference type="GO" id="GO:0005634">
    <property type="term" value="C:nucleus"/>
    <property type="evidence" value="ECO:0007669"/>
    <property type="project" value="TreeGrafter"/>
</dbReference>
<accession>A0A9P4M7G2</accession>
<sequence>MQCDERRPGCGRCASLKLECPGYADGLKFVDEGARLQKKIQKRSNSGFSTGRITFQLGRATATKAAITSNPSIGVPMPGSAPLIQDQSSIPSLAPTQGLPSSNTSPTESARPDAGTTQEPTASGASTFDTNSGTDPINHALDSTLSDSQGAPSSGISQSPLSRSFRLTGSDVSTTSLIGSNIDTSFHEFFSEFMLESEQGILFLLRHFADNIAPWVDLFSPGTLFGSCVLTASCNHAAIKYAAIAVAAKQLGLVGGIRAISGGGLCRVPASSEIYPNSVDVNWSYKAANYYHQALENLKELLPLYEVFQPHADHRTLGRDERSRLDQAVRSGQLFSGSASEVSDYVLIATSILHIYESLDSSDRHYFQYVLPF</sequence>
<evidence type="ECO:0000256" key="2">
    <source>
        <dbReference type="SAM" id="MobiDB-lite"/>
    </source>
</evidence>
<feature type="compositionally biased region" description="Polar residues" evidence="2">
    <location>
        <begin position="85"/>
        <end position="108"/>
    </location>
</feature>
<evidence type="ECO:0000256" key="1">
    <source>
        <dbReference type="ARBA" id="ARBA00023242"/>
    </source>
</evidence>
<proteinExistence type="predicted"/>
<dbReference type="PANTHER" id="PTHR37534:SF9">
    <property type="entry name" value="ZN(II)2CYS6 TRANSCRIPTION FACTOR (EUROFUNG)"/>
    <property type="match status" value="1"/>
</dbReference>
<dbReference type="CDD" id="cd00067">
    <property type="entry name" value="GAL4"/>
    <property type="match status" value="1"/>
</dbReference>
<dbReference type="AlphaFoldDB" id="A0A9P4M7G2"/>
<feature type="region of interest" description="Disordered" evidence="2">
    <location>
        <begin position="69"/>
        <end position="162"/>
    </location>
</feature>
<keyword evidence="4" id="KW-1185">Reference proteome</keyword>
<dbReference type="GO" id="GO:0008270">
    <property type="term" value="F:zinc ion binding"/>
    <property type="evidence" value="ECO:0007669"/>
    <property type="project" value="InterPro"/>
</dbReference>
<dbReference type="GO" id="GO:0000976">
    <property type="term" value="F:transcription cis-regulatory region binding"/>
    <property type="evidence" value="ECO:0007669"/>
    <property type="project" value="TreeGrafter"/>
</dbReference>
<reference evidence="3" key="1">
    <citation type="journal article" date="2020" name="Stud. Mycol.">
        <title>101 Dothideomycetes genomes: a test case for predicting lifestyles and emergence of pathogens.</title>
        <authorList>
            <person name="Haridas S."/>
            <person name="Albert R."/>
            <person name="Binder M."/>
            <person name="Bloem J."/>
            <person name="Labutti K."/>
            <person name="Salamov A."/>
            <person name="Andreopoulos B."/>
            <person name="Baker S."/>
            <person name="Barry K."/>
            <person name="Bills G."/>
            <person name="Bluhm B."/>
            <person name="Cannon C."/>
            <person name="Castanera R."/>
            <person name="Culley D."/>
            <person name="Daum C."/>
            <person name="Ezra D."/>
            <person name="Gonzalez J."/>
            <person name="Henrissat B."/>
            <person name="Kuo A."/>
            <person name="Liang C."/>
            <person name="Lipzen A."/>
            <person name="Lutzoni F."/>
            <person name="Magnuson J."/>
            <person name="Mondo S."/>
            <person name="Nolan M."/>
            <person name="Ohm R."/>
            <person name="Pangilinan J."/>
            <person name="Park H.-J."/>
            <person name="Ramirez L."/>
            <person name="Alfaro M."/>
            <person name="Sun H."/>
            <person name="Tritt A."/>
            <person name="Yoshinaga Y."/>
            <person name="Zwiers L.-H."/>
            <person name="Turgeon B."/>
            <person name="Goodwin S."/>
            <person name="Spatafora J."/>
            <person name="Crous P."/>
            <person name="Grigoriev I."/>
        </authorList>
    </citation>
    <scope>NUCLEOTIDE SEQUENCE</scope>
    <source>
        <strain evidence="3">CBS 133067</strain>
    </source>
</reference>
<protein>
    <recommendedName>
        <fullName evidence="5">Zn(2)-C6 fungal-type domain-containing protein</fullName>
    </recommendedName>
</protein>
<evidence type="ECO:0000313" key="3">
    <source>
        <dbReference type="EMBL" id="KAF2099955.1"/>
    </source>
</evidence>
<evidence type="ECO:0000313" key="4">
    <source>
        <dbReference type="Proteomes" id="UP000799772"/>
    </source>
</evidence>
<dbReference type="InterPro" id="IPR001138">
    <property type="entry name" value="Zn2Cys6_DnaBD"/>
</dbReference>
<dbReference type="GO" id="GO:0045944">
    <property type="term" value="P:positive regulation of transcription by RNA polymerase II"/>
    <property type="evidence" value="ECO:0007669"/>
    <property type="project" value="TreeGrafter"/>
</dbReference>
<dbReference type="OrthoDB" id="5418899at2759"/>
<feature type="compositionally biased region" description="Polar residues" evidence="2">
    <location>
        <begin position="115"/>
        <end position="162"/>
    </location>
</feature>
<comment type="caution">
    <text evidence="3">The sequence shown here is derived from an EMBL/GenBank/DDBJ whole genome shotgun (WGS) entry which is preliminary data.</text>
</comment>
<organism evidence="3 4">
    <name type="scientific">Rhizodiscina lignyota</name>
    <dbReference type="NCBI Taxonomy" id="1504668"/>
    <lineage>
        <taxon>Eukaryota</taxon>
        <taxon>Fungi</taxon>
        <taxon>Dikarya</taxon>
        <taxon>Ascomycota</taxon>
        <taxon>Pezizomycotina</taxon>
        <taxon>Dothideomycetes</taxon>
        <taxon>Pleosporomycetidae</taxon>
        <taxon>Aulographales</taxon>
        <taxon>Rhizodiscinaceae</taxon>
        <taxon>Rhizodiscina</taxon>
    </lineage>
</organism>
<keyword evidence="1" id="KW-0539">Nucleus</keyword>
<dbReference type="EMBL" id="ML978125">
    <property type="protein sequence ID" value="KAF2099955.1"/>
    <property type="molecule type" value="Genomic_DNA"/>
</dbReference>
<dbReference type="GO" id="GO:0000981">
    <property type="term" value="F:DNA-binding transcription factor activity, RNA polymerase II-specific"/>
    <property type="evidence" value="ECO:0007669"/>
    <property type="project" value="InterPro"/>
</dbReference>
<name>A0A9P4M7G2_9PEZI</name>
<dbReference type="Proteomes" id="UP000799772">
    <property type="component" value="Unassembled WGS sequence"/>
</dbReference>
<dbReference type="PANTHER" id="PTHR37534">
    <property type="entry name" value="TRANSCRIPTIONAL ACTIVATOR PROTEIN UGA3"/>
    <property type="match status" value="1"/>
</dbReference>